<feature type="domain" description="PAS" evidence="1">
    <location>
        <begin position="40"/>
        <end position="83"/>
    </location>
</feature>
<feature type="domain" description="PAC" evidence="2">
    <location>
        <begin position="1"/>
        <end position="39"/>
    </location>
</feature>
<evidence type="ECO:0000259" key="2">
    <source>
        <dbReference type="PROSITE" id="PS50113"/>
    </source>
</evidence>
<reference evidence="3" key="1">
    <citation type="submission" date="2021-03" db="EMBL/GenBank/DDBJ databases">
        <title>Study of the foodborne Vibrio vulnificus isolates from China.</title>
        <authorList>
            <person name="Zheng Z."/>
            <person name="Ye L."/>
        </authorList>
    </citation>
    <scope>NUCLEOTIDE SEQUENCE</scope>
    <source>
        <strain evidence="3">Vv1582</strain>
    </source>
</reference>
<dbReference type="InterPro" id="IPR000014">
    <property type="entry name" value="PAS"/>
</dbReference>
<dbReference type="CDD" id="cd00130">
    <property type="entry name" value="PAS"/>
    <property type="match status" value="1"/>
</dbReference>
<proteinExistence type="predicted"/>
<evidence type="ECO:0000313" key="3">
    <source>
        <dbReference type="EMBL" id="MBN8124832.1"/>
    </source>
</evidence>
<feature type="non-terminal residue" evidence="3">
    <location>
        <position position="1"/>
    </location>
</feature>
<evidence type="ECO:0000313" key="4">
    <source>
        <dbReference type="Proteomes" id="UP000664056"/>
    </source>
</evidence>
<dbReference type="InterPro" id="IPR035965">
    <property type="entry name" value="PAS-like_dom_sf"/>
</dbReference>
<dbReference type="AlphaFoldDB" id="A0AAW4HF97"/>
<organism evidence="3 4">
    <name type="scientific">Vibrio vulnificus</name>
    <dbReference type="NCBI Taxonomy" id="672"/>
    <lineage>
        <taxon>Bacteria</taxon>
        <taxon>Pseudomonadati</taxon>
        <taxon>Pseudomonadota</taxon>
        <taxon>Gammaproteobacteria</taxon>
        <taxon>Vibrionales</taxon>
        <taxon>Vibrionaceae</taxon>
        <taxon>Vibrio</taxon>
    </lineage>
</organism>
<dbReference type="PROSITE" id="PS50113">
    <property type="entry name" value="PAC"/>
    <property type="match status" value="1"/>
</dbReference>
<evidence type="ECO:0000259" key="1">
    <source>
        <dbReference type="PROSITE" id="PS50112"/>
    </source>
</evidence>
<dbReference type="Proteomes" id="UP000664056">
    <property type="component" value="Unassembled WGS sequence"/>
</dbReference>
<dbReference type="InterPro" id="IPR000700">
    <property type="entry name" value="PAS-assoc_C"/>
</dbReference>
<dbReference type="NCBIfam" id="TIGR00229">
    <property type="entry name" value="sensory_box"/>
    <property type="match status" value="2"/>
</dbReference>
<sequence>RITLEVNSSVIYKNGQPIAIQGIARDITERKRVEAAIRENEEKYRDLFENANDLIYTHDLNGNFTSINRAGEIITGYSREEAV</sequence>
<comment type="caution">
    <text evidence="3">The sequence shown here is derived from an EMBL/GenBank/DDBJ whole genome shotgun (WGS) entry which is preliminary data.</text>
</comment>
<name>A0AAW4HF97_VIBVL</name>
<protein>
    <submittedName>
        <fullName evidence="3">PAS domain S-box protein</fullName>
    </submittedName>
</protein>
<accession>A0AAW4HF97</accession>
<gene>
    <name evidence="3" type="ORF">J0J18_24375</name>
</gene>
<dbReference type="RefSeq" id="WP_206623341.1">
    <property type="nucleotide sequence ID" value="NZ_JAFKOQ010000286.1"/>
</dbReference>
<feature type="non-terminal residue" evidence="3">
    <location>
        <position position="83"/>
    </location>
</feature>
<dbReference type="Pfam" id="PF13188">
    <property type="entry name" value="PAS_8"/>
    <property type="match status" value="1"/>
</dbReference>
<dbReference type="Gene3D" id="3.30.450.20">
    <property type="entry name" value="PAS domain"/>
    <property type="match status" value="2"/>
</dbReference>
<dbReference type="PROSITE" id="PS50112">
    <property type="entry name" value="PAS"/>
    <property type="match status" value="1"/>
</dbReference>
<dbReference type="SUPFAM" id="SSF55785">
    <property type="entry name" value="PYP-like sensor domain (PAS domain)"/>
    <property type="match status" value="2"/>
</dbReference>
<dbReference type="EMBL" id="JAFKOQ010000286">
    <property type="protein sequence ID" value="MBN8124832.1"/>
    <property type="molecule type" value="Genomic_DNA"/>
</dbReference>